<dbReference type="HOGENOM" id="CLU_055085_1_0_9"/>
<dbReference type="InterPro" id="IPR001279">
    <property type="entry name" value="Metallo-B-lactamas"/>
</dbReference>
<dbReference type="PATRIC" id="fig|742737.3.peg.3269"/>
<protein>
    <recommendedName>
        <fullName evidence="2">Metallo-beta-lactamase domain-containing protein</fullName>
    </recommendedName>
</protein>
<dbReference type="AlphaFoldDB" id="G5IIG4"/>
<feature type="chain" id="PRO_5038572885" description="Metallo-beta-lactamase domain-containing protein" evidence="1">
    <location>
        <begin position="27"/>
        <end position="321"/>
    </location>
</feature>
<feature type="signal peptide" evidence="1">
    <location>
        <begin position="1"/>
        <end position="26"/>
    </location>
</feature>
<keyword evidence="1" id="KW-0732">Signal</keyword>
<proteinExistence type="predicted"/>
<dbReference type="EMBL" id="ADLN01000092">
    <property type="protein sequence ID" value="EHI58599.1"/>
    <property type="molecule type" value="Genomic_DNA"/>
</dbReference>
<feature type="domain" description="Metallo-beta-lactamase" evidence="2">
    <location>
        <begin position="67"/>
        <end position="266"/>
    </location>
</feature>
<organism evidence="3 4">
    <name type="scientific">Hungatella hathewayi WAL-18680</name>
    <dbReference type="NCBI Taxonomy" id="742737"/>
    <lineage>
        <taxon>Bacteria</taxon>
        <taxon>Bacillati</taxon>
        <taxon>Bacillota</taxon>
        <taxon>Clostridia</taxon>
        <taxon>Lachnospirales</taxon>
        <taxon>Lachnospiraceae</taxon>
        <taxon>Hungatella</taxon>
    </lineage>
</organism>
<comment type="caution">
    <text evidence="3">The sequence shown here is derived from an EMBL/GenBank/DDBJ whole genome shotgun (WGS) entry which is preliminary data.</text>
</comment>
<dbReference type="Gene3D" id="3.60.15.10">
    <property type="entry name" value="Ribonuclease Z/Hydroxyacylglutathione hydrolase-like"/>
    <property type="match status" value="1"/>
</dbReference>
<dbReference type="OrthoDB" id="367237at2"/>
<accession>G5IIG4</accession>
<evidence type="ECO:0000256" key="1">
    <source>
        <dbReference type="SAM" id="SignalP"/>
    </source>
</evidence>
<keyword evidence="4" id="KW-1185">Reference proteome</keyword>
<reference evidence="3 4" key="1">
    <citation type="submission" date="2011-08" db="EMBL/GenBank/DDBJ databases">
        <title>The Genome Sequence of Clostridium hathewayi WAL-18680.</title>
        <authorList>
            <consortium name="The Broad Institute Genome Sequencing Platform"/>
            <person name="Earl A."/>
            <person name="Ward D."/>
            <person name="Feldgarden M."/>
            <person name="Gevers D."/>
            <person name="Finegold S.M."/>
            <person name="Summanen P.H."/>
            <person name="Molitoris D.R."/>
            <person name="Song M."/>
            <person name="Daigneault M."/>
            <person name="Allen-Vercoe E."/>
            <person name="Young S.K."/>
            <person name="Zeng Q."/>
            <person name="Gargeya S."/>
            <person name="Fitzgerald M."/>
            <person name="Haas B."/>
            <person name="Abouelleil A."/>
            <person name="Alvarado L."/>
            <person name="Arachchi H.M."/>
            <person name="Berlin A."/>
            <person name="Brown A."/>
            <person name="Chapman S.B."/>
            <person name="Chen Z."/>
            <person name="Dunbar C."/>
            <person name="Freedman E."/>
            <person name="Gearin G."/>
            <person name="Gellesch M."/>
            <person name="Goldberg J."/>
            <person name="Griggs A."/>
            <person name="Gujja S."/>
            <person name="Heiman D."/>
            <person name="Howarth C."/>
            <person name="Larson L."/>
            <person name="Lui A."/>
            <person name="MacDonald P.J.P."/>
            <person name="Montmayeur A."/>
            <person name="Murphy C."/>
            <person name="Neiman D."/>
            <person name="Pearson M."/>
            <person name="Priest M."/>
            <person name="Roberts A."/>
            <person name="Saif S."/>
            <person name="Shea T."/>
            <person name="Shenoy N."/>
            <person name="Sisk P."/>
            <person name="Stolte C."/>
            <person name="Sykes S."/>
            <person name="Wortman J."/>
            <person name="Nusbaum C."/>
            <person name="Birren B."/>
        </authorList>
    </citation>
    <scope>NUCLEOTIDE SEQUENCE [LARGE SCALE GENOMIC DNA]</scope>
    <source>
        <strain evidence="3 4">WAL-18680</strain>
    </source>
</reference>
<dbReference type="InterPro" id="IPR036866">
    <property type="entry name" value="RibonucZ/Hydroxyglut_hydro"/>
</dbReference>
<name>G5IIG4_9FIRM</name>
<dbReference type="SMART" id="SM00849">
    <property type="entry name" value="Lactamase_B"/>
    <property type="match status" value="1"/>
</dbReference>
<dbReference type="PANTHER" id="PTHR30619">
    <property type="entry name" value="DNA INTERNALIZATION/COMPETENCE PROTEIN COMEC/REC2"/>
    <property type="match status" value="1"/>
</dbReference>
<dbReference type="InterPro" id="IPR052159">
    <property type="entry name" value="Competence_DNA_uptake"/>
</dbReference>
<dbReference type="RefSeq" id="WP_006781271.1">
    <property type="nucleotide sequence ID" value="NZ_CP040506.1"/>
</dbReference>
<evidence type="ECO:0000259" key="2">
    <source>
        <dbReference type="SMART" id="SM00849"/>
    </source>
</evidence>
<sequence length="321" mass="35349">MRRSHILKKVAAALLFVSLLSGSVGETQVDGPVLVQKMGIIRNTTGPSNKVFNGGTLTMLANAAGRQLLSMVLQSSDGSVVVIDGGWTMDAYHLTEVLEEMGGHVDAWFLTHPHSDHVGAFIDIVNDPDSPITIDNVYYNLTDQSWYDTRESFRSEMVVNLYDALKKLPAEKLHGNMHKGQKIQIGNISAEVMNDIYLLDETSVNNSSMVVKFIMGGKSIMVLGDLGPEGGKRLLADNGASRLKSDVVQMAHHGQYGVEKDVYAAIDPDICLWPTPGWLWNNDGGQGKGTGDWYTMETRTWMDELGVKHHYSVKDGDWVLQ</sequence>
<evidence type="ECO:0000313" key="4">
    <source>
        <dbReference type="Proteomes" id="UP000005384"/>
    </source>
</evidence>
<dbReference type="PANTHER" id="PTHR30619:SF1">
    <property type="entry name" value="RECOMBINATION PROTEIN 2"/>
    <property type="match status" value="1"/>
</dbReference>
<dbReference type="Pfam" id="PF00753">
    <property type="entry name" value="Lactamase_B"/>
    <property type="match status" value="1"/>
</dbReference>
<dbReference type="Proteomes" id="UP000005384">
    <property type="component" value="Unassembled WGS sequence"/>
</dbReference>
<gene>
    <name evidence="3" type="ORF">HMPREF9473_03292</name>
</gene>
<evidence type="ECO:0000313" key="3">
    <source>
        <dbReference type="EMBL" id="EHI58599.1"/>
    </source>
</evidence>
<dbReference type="SUPFAM" id="SSF56281">
    <property type="entry name" value="Metallo-hydrolase/oxidoreductase"/>
    <property type="match status" value="1"/>
</dbReference>